<dbReference type="Proteomes" id="UP001173578">
    <property type="component" value="Unassembled WGS sequence"/>
</dbReference>
<organism evidence="1 2">
    <name type="scientific">Empedobacter falsenii</name>
    <dbReference type="NCBI Taxonomy" id="343874"/>
    <lineage>
        <taxon>Bacteria</taxon>
        <taxon>Pseudomonadati</taxon>
        <taxon>Bacteroidota</taxon>
        <taxon>Flavobacteriia</taxon>
        <taxon>Flavobacteriales</taxon>
        <taxon>Weeksellaceae</taxon>
        <taxon>Empedobacter</taxon>
    </lineage>
</organism>
<dbReference type="EMBL" id="JACALR010000008">
    <property type="protein sequence ID" value="MDM1552708.1"/>
    <property type="molecule type" value="Genomic_DNA"/>
</dbReference>
<evidence type="ECO:0000313" key="1">
    <source>
        <dbReference type="EMBL" id="MDM1552708.1"/>
    </source>
</evidence>
<protein>
    <submittedName>
        <fullName evidence="1">Helix-turn-helix domain-containing protein</fullName>
    </submittedName>
</protein>
<proteinExistence type="predicted"/>
<accession>A0AAW7DM35</accession>
<dbReference type="RefSeq" id="WP_286487102.1">
    <property type="nucleotide sequence ID" value="NZ_JACALR010000008.1"/>
</dbReference>
<comment type="caution">
    <text evidence="1">The sequence shown here is derived from an EMBL/GenBank/DDBJ whole genome shotgun (WGS) entry which is preliminary data.</text>
</comment>
<sequence length="106" mass="12717">MNNSINYKALYTDIINDLYPDELSLYQDILNKEQLSFFDISKLNRLIFLDKNRNNSKVNQKFKSYQEKDILFILDYQKINKLNNTQLAIHFKLSRNTVAKCKKNYI</sequence>
<gene>
    <name evidence="1" type="ORF">HX095_16010</name>
</gene>
<name>A0AAW7DM35_9FLAO</name>
<reference evidence="1" key="2">
    <citation type="journal article" date="2022" name="Sci. Total Environ.">
        <title>Prevalence, transmission, and molecular epidemiology of tet(X)-positive bacteria among humans, animals, and environmental niches in China: An epidemiological, and genomic-based study.</title>
        <authorList>
            <person name="Dong N."/>
            <person name="Zeng Y."/>
            <person name="Cai C."/>
            <person name="Sun C."/>
            <person name="Lu J."/>
            <person name="Liu C."/>
            <person name="Zhou H."/>
            <person name="Sun Q."/>
            <person name="Shu L."/>
            <person name="Wang H."/>
            <person name="Wang Y."/>
            <person name="Wang S."/>
            <person name="Wu C."/>
            <person name="Chan E.W."/>
            <person name="Chen G."/>
            <person name="Shen Z."/>
            <person name="Chen S."/>
            <person name="Zhang R."/>
        </authorList>
    </citation>
    <scope>NUCLEOTIDE SEQUENCE</scope>
    <source>
        <strain evidence="1">210</strain>
    </source>
</reference>
<reference evidence="1" key="1">
    <citation type="submission" date="2020-06" db="EMBL/GenBank/DDBJ databases">
        <authorList>
            <person name="Dong N."/>
        </authorList>
    </citation>
    <scope>NUCLEOTIDE SEQUENCE</scope>
    <source>
        <strain evidence="1">210</strain>
    </source>
</reference>
<dbReference type="AlphaFoldDB" id="A0AAW7DM35"/>
<evidence type="ECO:0000313" key="2">
    <source>
        <dbReference type="Proteomes" id="UP001173578"/>
    </source>
</evidence>